<evidence type="ECO:0000256" key="2">
    <source>
        <dbReference type="ARBA" id="ARBA00022771"/>
    </source>
</evidence>
<dbReference type="HOGENOM" id="CLU_001490_2_0_1"/>
<organism evidence="8 9">
    <name type="scientific">Exophiala aquamarina CBS 119918</name>
    <dbReference type="NCBI Taxonomy" id="1182545"/>
    <lineage>
        <taxon>Eukaryota</taxon>
        <taxon>Fungi</taxon>
        <taxon>Dikarya</taxon>
        <taxon>Ascomycota</taxon>
        <taxon>Pezizomycotina</taxon>
        <taxon>Eurotiomycetes</taxon>
        <taxon>Chaetothyriomycetidae</taxon>
        <taxon>Chaetothyriales</taxon>
        <taxon>Herpotrichiellaceae</taxon>
        <taxon>Exophiala</taxon>
    </lineage>
</organism>
<evidence type="ECO:0000256" key="1">
    <source>
        <dbReference type="ARBA" id="ARBA00022723"/>
    </source>
</evidence>
<feature type="zinc finger region" description="C3H1-type" evidence="5">
    <location>
        <begin position="38"/>
        <end position="66"/>
    </location>
</feature>
<feature type="region of interest" description="Disordered" evidence="6">
    <location>
        <begin position="1136"/>
        <end position="1155"/>
    </location>
</feature>
<dbReference type="PANTHER" id="PTHR10887:SF445">
    <property type="entry name" value="NFX1-TYPE ZINC FINGER-CONTAINING PROTEIN 1"/>
    <property type="match status" value="1"/>
</dbReference>
<evidence type="ECO:0000256" key="5">
    <source>
        <dbReference type="PROSITE-ProRule" id="PRU00723"/>
    </source>
</evidence>
<feature type="region of interest" description="Disordered" evidence="6">
    <location>
        <begin position="66"/>
        <end position="89"/>
    </location>
</feature>
<dbReference type="OrthoDB" id="2423195at2759"/>
<dbReference type="Proteomes" id="UP000027920">
    <property type="component" value="Unassembled WGS sequence"/>
</dbReference>
<evidence type="ECO:0000256" key="4">
    <source>
        <dbReference type="ARBA" id="ARBA00022833"/>
    </source>
</evidence>
<dbReference type="InterPro" id="IPR041679">
    <property type="entry name" value="DNA2/NAM7-like_C"/>
</dbReference>
<keyword evidence="3" id="KW-0067">ATP-binding</keyword>
<feature type="compositionally biased region" description="Basic and acidic residues" evidence="6">
    <location>
        <begin position="1"/>
        <end position="10"/>
    </location>
</feature>
<comment type="caution">
    <text evidence="8">The sequence shown here is derived from an EMBL/GenBank/DDBJ whole genome shotgun (WGS) entry which is preliminary data.</text>
</comment>
<keyword evidence="3" id="KW-0347">Helicase</keyword>
<proteinExistence type="predicted"/>
<dbReference type="Gene3D" id="4.10.1000.10">
    <property type="entry name" value="Zinc finger, CCCH-type"/>
    <property type="match status" value="1"/>
</dbReference>
<dbReference type="SMART" id="SM00356">
    <property type="entry name" value="ZnF_C3H1"/>
    <property type="match status" value="1"/>
</dbReference>
<dbReference type="GeneID" id="25281941"/>
<dbReference type="VEuPathDB" id="FungiDB:A1O9_07027"/>
<dbReference type="Pfam" id="PF18044">
    <property type="entry name" value="zf-CCCH_4"/>
    <property type="match status" value="1"/>
</dbReference>
<dbReference type="InterPro" id="IPR036855">
    <property type="entry name" value="Znf_CCCH_sf"/>
</dbReference>
<dbReference type="InterPro" id="IPR027417">
    <property type="entry name" value="P-loop_NTPase"/>
</dbReference>
<dbReference type="GO" id="GO:0004386">
    <property type="term" value="F:helicase activity"/>
    <property type="evidence" value="ECO:0007669"/>
    <property type="project" value="InterPro"/>
</dbReference>
<keyword evidence="1 5" id="KW-0479">Metal-binding</keyword>
<dbReference type="GO" id="GO:0008270">
    <property type="term" value="F:zinc ion binding"/>
    <property type="evidence" value="ECO:0007669"/>
    <property type="project" value="UniProtKB-KW"/>
</dbReference>
<dbReference type="FunFam" id="3.40.50.300:FF:001660">
    <property type="entry name" value="NF-X1 finger and helicase protein, putative"/>
    <property type="match status" value="1"/>
</dbReference>
<keyword evidence="3" id="KW-0378">Hydrolase</keyword>
<keyword evidence="4 5" id="KW-0862">Zinc</keyword>
<dbReference type="Pfam" id="PF13086">
    <property type="entry name" value="AAA_11"/>
    <property type="match status" value="1"/>
</dbReference>
<dbReference type="RefSeq" id="XP_013259427.1">
    <property type="nucleotide sequence ID" value="XM_013403973.1"/>
</dbReference>
<name>A0A072PAR6_9EURO</name>
<dbReference type="AlphaFoldDB" id="A0A072PAR6"/>
<evidence type="ECO:0000313" key="8">
    <source>
        <dbReference type="EMBL" id="KEF56837.1"/>
    </source>
</evidence>
<dbReference type="STRING" id="1182545.A0A072PAR6"/>
<gene>
    <name evidence="8" type="ORF">A1O9_07027</name>
</gene>
<keyword evidence="3" id="KW-0547">Nucleotide-binding</keyword>
<dbReference type="InterPro" id="IPR041367">
    <property type="entry name" value="Znf-CCCH_4"/>
</dbReference>
<evidence type="ECO:0000256" key="6">
    <source>
        <dbReference type="SAM" id="MobiDB-lite"/>
    </source>
</evidence>
<feature type="compositionally biased region" description="Polar residues" evidence="6">
    <location>
        <begin position="315"/>
        <end position="326"/>
    </location>
</feature>
<sequence length="1276" mass="145222">MGSWGDEARGWGHRSGFGNFRRGNSWGGGRRGGSGKDRADRRICRHFQQTGSCRFGSSCEFSHDLPSEGGGSLRESKQPSPRFETSEQRRAKADYNSWKKIIKEEPRTEDTMTMEQLWKGALAILNDGSREWKQRLPRDLDDEQYFGREHIKTLLAMRATFYSRDIFIRIVHPFLLVITHSSMLDCLSVDTSVGGLYNFIGGTNGTRAVPFFQHVCDTLVSTSVDESFLATAAMLGTTLIGVTTTLRELLRREPRTRFNDDLPALADFVENAIQVITGVSQSQMAMIVLGHINEIRAMVARAKGMLLNDGEQEELPSTTTGSSYPRSITMPRDRHDNDKADITRMKIFPTNEEIISDEPDFLPSTDLDQPHFLTDQAERHIDTHFRLLRHDTFGELKNLLGGLMHAVKNDPLNPKFNFGNFRANQYTNALISYVSFDSRPGLEFNISFAQPSLVRKKPTSERQRWWEESKRLSEGTLLSFISIQQGEIRHLFFTVSDKNTDAGKDHGLTKREHQGTITARLANQDEVNVQSAVGLSYQKVRGTLIEYPGILPATFIPILENLQDMQRLSRLPFRQWIIPDKVDNEQAAAKMDITPPLYAQEAGFEFSLEPLLKSNPLFVGGVYISPASLSSQATVIDEMEARTDLDRGQCKGLFAALTREYAFIQGPPGTGKTYLGIQLMKVLMHYQFLEHLLAVGINKIIRIGGQSQSTLLEGHNLRNVSQTETKTANENFLLALQYESLGEETKSIKGDLERIHRVPERESWPRFRHHLQRQYPRIYAQFRQIDEKGYKSVGRHPFERWAAAGHSFEVPLGTGGDKLTMAREPVDGFLLQKAEENVYLLSQEETRKLVRMWTQEIQDYALNDLFERVKRTGDHQQEIKILHDEVDRRALQSADVIGITTTGLAKRISTLKRVRSKVVICEEAGEVMEAHMLSALLPTVEHFIQIGDHEQLRPQINNFINLSLESRQGGLYKLDRSQFERLSVGESGRSKMPVAQLNVQRRMRPEISKLIRETIYPKLGDHPCTIDLPDVVGMRENVFWLDHDHLEQGQHSEMHHKSHSNDWEVEMVHALVRHIVRQGTYKSGDIAVLTPYTGQLQKLRTAMRNDFEIVLSGRDQEALEKDGFTDSISGIVNRPMDSVMEQESDSESERGRKAPLEKKRLSELLRIATVDNFQGEEAKLIIVSLVRSNIERKVGFLRTTNRVNVLLSRAQYGMYLIGNSDTYSNIPMWQKVIDMLRASDAIVQATLPRGMCSMHRTVYMGLRPPRVLHYALFRSM</sequence>
<dbReference type="SUPFAM" id="SSF90229">
    <property type="entry name" value="CCCH zinc finger"/>
    <property type="match status" value="1"/>
</dbReference>
<protein>
    <recommendedName>
        <fullName evidence="7">C3H1-type domain-containing protein</fullName>
    </recommendedName>
</protein>
<dbReference type="EMBL" id="AMGV01000005">
    <property type="protein sequence ID" value="KEF56837.1"/>
    <property type="molecule type" value="Genomic_DNA"/>
</dbReference>
<dbReference type="Pfam" id="PF13087">
    <property type="entry name" value="AAA_12"/>
    <property type="match status" value="1"/>
</dbReference>
<feature type="domain" description="C3H1-type" evidence="7">
    <location>
        <begin position="38"/>
        <end position="66"/>
    </location>
</feature>
<dbReference type="InterPro" id="IPR045055">
    <property type="entry name" value="DNA2/NAM7-like"/>
</dbReference>
<dbReference type="InterPro" id="IPR041677">
    <property type="entry name" value="DNA2/NAM7_AAA_11"/>
</dbReference>
<dbReference type="PROSITE" id="PS50103">
    <property type="entry name" value="ZF_C3H1"/>
    <property type="match status" value="1"/>
</dbReference>
<dbReference type="CDD" id="cd18808">
    <property type="entry name" value="SF1_C_Upf1"/>
    <property type="match status" value="1"/>
</dbReference>
<dbReference type="SUPFAM" id="SSF52540">
    <property type="entry name" value="P-loop containing nucleoside triphosphate hydrolases"/>
    <property type="match status" value="1"/>
</dbReference>
<accession>A0A072PAR6</accession>
<dbReference type="GO" id="GO:0031048">
    <property type="term" value="P:regulatory ncRNA-mediated heterochromatin formation"/>
    <property type="evidence" value="ECO:0007669"/>
    <property type="project" value="TreeGrafter"/>
</dbReference>
<dbReference type="PANTHER" id="PTHR10887">
    <property type="entry name" value="DNA2/NAM7 HELICASE FAMILY"/>
    <property type="match status" value="1"/>
</dbReference>
<evidence type="ECO:0000259" key="7">
    <source>
        <dbReference type="PROSITE" id="PS50103"/>
    </source>
</evidence>
<feature type="region of interest" description="Disordered" evidence="6">
    <location>
        <begin position="310"/>
        <end position="336"/>
    </location>
</feature>
<evidence type="ECO:0000256" key="3">
    <source>
        <dbReference type="ARBA" id="ARBA00022806"/>
    </source>
</evidence>
<feature type="region of interest" description="Disordered" evidence="6">
    <location>
        <begin position="1"/>
        <end position="38"/>
    </location>
</feature>
<dbReference type="InterPro" id="IPR047187">
    <property type="entry name" value="SF1_C_Upf1"/>
</dbReference>
<dbReference type="InterPro" id="IPR000571">
    <property type="entry name" value="Znf_CCCH"/>
</dbReference>
<keyword evidence="2 5" id="KW-0863">Zinc-finger</keyword>
<dbReference type="GO" id="GO:0031380">
    <property type="term" value="C:nuclear RNA-directed RNA polymerase complex"/>
    <property type="evidence" value="ECO:0007669"/>
    <property type="project" value="TreeGrafter"/>
</dbReference>
<reference evidence="8 9" key="1">
    <citation type="submission" date="2013-03" db="EMBL/GenBank/DDBJ databases">
        <title>The Genome Sequence of Exophiala aquamarina CBS 119918.</title>
        <authorList>
            <consortium name="The Broad Institute Genomics Platform"/>
            <person name="Cuomo C."/>
            <person name="de Hoog S."/>
            <person name="Gorbushina A."/>
            <person name="Walker B."/>
            <person name="Young S.K."/>
            <person name="Zeng Q."/>
            <person name="Gargeya S."/>
            <person name="Fitzgerald M."/>
            <person name="Haas B."/>
            <person name="Abouelleil A."/>
            <person name="Allen A.W."/>
            <person name="Alvarado L."/>
            <person name="Arachchi H.M."/>
            <person name="Berlin A.M."/>
            <person name="Chapman S.B."/>
            <person name="Gainer-Dewar J."/>
            <person name="Goldberg J."/>
            <person name="Griggs A."/>
            <person name="Gujja S."/>
            <person name="Hansen M."/>
            <person name="Howarth C."/>
            <person name="Imamovic A."/>
            <person name="Ireland A."/>
            <person name="Larimer J."/>
            <person name="McCowan C."/>
            <person name="Murphy C."/>
            <person name="Pearson M."/>
            <person name="Poon T.W."/>
            <person name="Priest M."/>
            <person name="Roberts A."/>
            <person name="Saif S."/>
            <person name="Shea T."/>
            <person name="Sisk P."/>
            <person name="Sykes S."/>
            <person name="Wortman J."/>
            <person name="Nusbaum C."/>
            <person name="Birren B."/>
        </authorList>
    </citation>
    <scope>NUCLEOTIDE SEQUENCE [LARGE SCALE GENOMIC DNA]</scope>
    <source>
        <strain evidence="8 9">CBS 119918</strain>
    </source>
</reference>
<evidence type="ECO:0000313" key="9">
    <source>
        <dbReference type="Proteomes" id="UP000027920"/>
    </source>
</evidence>
<keyword evidence="9" id="KW-1185">Reference proteome</keyword>
<dbReference type="Gene3D" id="3.40.50.300">
    <property type="entry name" value="P-loop containing nucleotide triphosphate hydrolases"/>
    <property type="match status" value="3"/>
</dbReference>